<dbReference type="CDD" id="cd03809">
    <property type="entry name" value="GT4_MtfB-like"/>
    <property type="match status" value="1"/>
</dbReference>
<sequence length="137" mass="15479">DKRYTPKLRLYVQELGLGERIKFLSYVPYKKLPELISNAIAFVFPTLWEGFGLPPLEAMACGTPVITSNISSLPEVVGDAAISIDPRNVDQLANAMKMLANDFQLRHKLKQLGLERAKQFSWQKTGRTTVKVLKEFL</sequence>
<proteinExistence type="predicted"/>
<dbReference type="InterPro" id="IPR001296">
    <property type="entry name" value="Glyco_trans_1"/>
</dbReference>
<dbReference type="RefSeq" id="WP_193996440.1">
    <property type="nucleotide sequence ID" value="NZ_JADEXP010000468.1"/>
</dbReference>
<dbReference type="Pfam" id="PF00534">
    <property type="entry name" value="Glycos_transf_1"/>
    <property type="match status" value="1"/>
</dbReference>
<dbReference type="GO" id="GO:0016757">
    <property type="term" value="F:glycosyltransferase activity"/>
    <property type="evidence" value="ECO:0007669"/>
    <property type="project" value="InterPro"/>
</dbReference>
<dbReference type="Gene3D" id="3.40.50.2000">
    <property type="entry name" value="Glycogen Phosphorylase B"/>
    <property type="match status" value="1"/>
</dbReference>
<feature type="domain" description="Glycosyl transferase family 1" evidence="2">
    <location>
        <begin position="7"/>
        <end position="111"/>
    </location>
</feature>
<keyword evidence="1" id="KW-0808">Transferase</keyword>
<keyword evidence="4" id="KW-1185">Reference proteome</keyword>
<evidence type="ECO:0000313" key="4">
    <source>
        <dbReference type="Proteomes" id="UP000615026"/>
    </source>
</evidence>
<evidence type="ECO:0000259" key="2">
    <source>
        <dbReference type="Pfam" id="PF00534"/>
    </source>
</evidence>
<dbReference type="SUPFAM" id="SSF53756">
    <property type="entry name" value="UDP-Glycosyltransferase/glycogen phosphorylase"/>
    <property type="match status" value="1"/>
</dbReference>
<evidence type="ECO:0000256" key="1">
    <source>
        <dbReference type="ARBA" id="ARBA00022679"/>
    </source>
</evidence>
<comment type="caution">
    <text evidence="3">The sequence shown here is derived from an EMBL/GenBank/DDBJ whole genome shotgun (WGS) entry which is preliminary data.</text>
</comment>
<dbReference type="EMBL" id="JADEXP010000468">
    <property type="protein sequence ID" value="MBE9070581.1"/>
    <property type="molecule type" value="Genomic_DNA"/>
</dbReference>
<gene>
    <name evidence="3" type="ORF">IQ260_28475</name>
</gene>
<reference evidence="3" key="1">
    <citation type="submission" date="2020-10" db="EMBL/GenBank/DDBJ databases">
        <authorList>
            <person name="Castelo-Branco R."/>
            <person name="Eusebio N."/>
            <person name="Adriana R."/>
            <person name="Vieira A."/>
            <person name="Brugerolle De Fraissinette N."/>
            <person name="Rezende De Castro R."/>
            <person name="Schneider M.P."/>
            <person name="Vasconcelos V."/>
            <person name="Leao P.N."/>
        </authorList>
    </citation>
    <scope>NUCLEOTIDE SEQUENCE</scope>
    <source>
        <strain evidence="3">LEGE 11479</strain>
    </source>
</reference>
<evidence type="ECO:0000313" key="3">
    <source>
        <dbReference type="EMBL" id="MBE9070581.1"/>
    </source>
</evidence>
<organism evidence="3 4">
    <name type="scientific">Leptolyngbya cf. ectocarpi LEGE 11479</name>
    <dbReference type="NCBI Taxonomy" id="1828722"/>
    <lineage>
        <taxon>Bacteria</taxon>
        <taxon>Bacillati</taxon>
        <taxon>Cyanobacteriota</taxon>
        <taxon>Cyanophyceae</taxon>
        <taxon>Leptolyngbyales</taxon>
        <taxon>Leptolyngbyaceae</taxon>
        <taxon>Leptolyngbya group</taxon>
        <taxon>Leptolyngbya</taxon>
    </lineage>
</organism>
<feature type="non-terminal residue" evidence="3">
    <location>
        <position position="1"/>
    </location>
</feature>
<accession>A0A929FBA6</accession>
<protein>
    <submittedName>
        <fullName evidence="3">Glycosyltransferase family 4 protein</fullName>
    </submittedName>
</protein>
<dbReference type="GO" id="GO:0009103">
    <property type="term" value="P:lipopolysaccharide biosynthetic process"/>
    <property type="evidence" value="ECO:0007669"/>
    <property type="project" value="TreeGrafter"/>
</dbReference>
<dbReference type="AlphaFoldDB" id="A0A929FBA6"/>
<dbReference type="PANTHER" id="PTHR46401:SF2">
    <property type="entry name" value="GLYCOSYLTRANSFERASE WBBK-RELATED"/>
    <property type="match status" value="1"/>
</dbReference>
<name>A0A929FBA6_LEPEC</name>
<dbReference type="PANTHER" id="PTHR46401">
    <property type="entry name" value="GLYCOSYLTRANSFERASE WBBK-RELATED"/>
    <property type="match status" value="1"/>
</dbReference>
<dbReference type="Proteomes" id="UP000615026">
    <property type="component" value="Unassembled WGS sequence"/>
</dbReference>